<organism evidence="1 2">
    <name type="scientific">Paenibacillus filicis</name>
    <dbReference type="NCBI Taxonomy" id="669464"/>
    <lineage>
        <taxon>Bacteria</taxon>
        <taxon>Bacillati</taxon>
        <taxon>Bacillota</taxon>
        <taxon>Bacilli</taxon>
        <taxon>Bacillales</taxon>
        <taxon>Paenibacillaceae</taxon>
        <taxon>Paenibacillus</taxon>
    </lineage>
</organism>
<reference evidence="1 2" key="1">
    <citation type="submission" date="2024-04" db="EMBL/GenBank/DDBJ databases">
        <title>draft genome sequnece of Paenibacillus filicis.</title>
        <authorList>
            <person name="Kim D.-U."/>
        </authorList>
    </citation>
    <scope>NUCLEOTIDE SEQUENCE [LARGE SCALE GENOMIC DNA]</scope>
    <source>
        <strain evidence="1 2">KACC14197</strain>
    </source>
</reference>
<dbReference type="RefSeq" id="WP_341415126.1">
    <property type="nucleotide sequence ID" value="NZ_JBBPCC010000004.1"/>
</dbReference>
<sequence length="183" mass="20935">MRIGLVRHYKVKHSFPKAGFLSPDELTAWFQAYDASDVEMVRTELKGIEWSRCYASNMDRAVKSAKHLYPGPIKVTERLREVAYPDFGHISKRRLHIVAWVLLVRLAWYFSPRVYPEGRAEVRKRAASVLDEIIAQGDGDVLIVSHAALMMELRKELLRRGYSGPRFGTATNGKLYVFEPRGG</sequence>
<evidence type="ECO:0000313" key="1">
    <source>
        <dbReference type="EMBL" id="MEK8128067.1"/>
    </source>
</evidence>
<dbReference type="Gene3D" id="3.40.50.1240">
    <property type="entry name" value="Phosphoglycerate mutase-like"/>
    <property type="match status" value="1"/>
</dbReference>
<keyword evidence="2" id="KW-1185">Reference proteome</keyword>
<dbReference type="EMBL" id="JBBPCC010000004">
    <property type="protein sequence ID" value="MEK8128067.1"/>
    <property type="molecule type" value="Genomic_DNA"/>
</dbReference>
<dbReference type="Pfam" id="PF00300">
    <property type="entry name" value="His_Phos_1"/>
    <property type="match status" value="1"/>
</dbReference>
<protein>
    <submittedName>
        <fullName evidence="1">Histidine phosphatase family protein</fullName>
    </submittedName>
</protein>
<dbReference type="SUPFAM" id="SSF53254">
    <property type="entry name" value="Phosphoglycerate mutase-like"/>
    <property type="match status" value="1"/>
</dbReference>
<comment type="caution">
    <text evidence="1">The sequence shown here is derived from an EMBL/GenBank/DDBJ whole genome shotgun (WGS) entry which is preliminary data.</text>
</comment>
<evidence type="ECO:0000313" key="2">
    <source>
        <dbReference type="Proteomes" id="UP001469365"/>
    </source>
</evidence>
<accession>A0ABU9DIR9</accession>
<dbReference type="InterPro" id="IPR013078">
    <property type="entry name" value="His_Pase_superF_clade-1"/>
</dbReference>
<dbReference type="InterPro" id="IPR029033">
    <property type="entry name" value="His_PPase_superfam"/>
</dbReference>
<dbReference type="Proteomes" id="UP001469365">
    <property type="component" value="Unassembled WGS sequence"/>
</dbReference>
<gene>
    <name evidence="1" type="ORF">WMW72_09150</name>
</gene>
<proteinExistence type="predicted"/>
<name>A0ABU9DIR9_9BACL</name>